<keyword evidence="1" id="KW-0812">Transmembrane</keyword>
<gene>
    <name evidence="2" type="ORF">HMPREF9372_0881</name>
</gene>
<dbReference type="AlphaFoldDB" id="F9DQ01"/>
<dbReference type="STRING" id="759851.SAMN04244570_1749"/>
<dbReference type="HOGENOM" id="CLU_1314170_0_0_9"/>
<dbReference type="Proteomes" id="UP000005316">
    <property type="component" value="Unassembled WGS sequence"/>
</dbReference>
<name>F9DQ01_9BACL</name>
<feature type="transmembrane region" description="Helical" evidence="1">
    <location>
        <begin position="12"/>
        <end position="38"/>
    </location>
</feature>
<dbReference type="EMBL" id="AFPZ01000020">
    <property type="protein sequence ID" value="EGQ27194.1"/>
    <property type="molecule type" value="Genomic_DNA"/>
</dbReference>
<evidence type="ECO:0000256" key="1">
    <source>
        <dbReference type="SAM" id="Phobius"/>
    </source>
</evidence>
<proteinExistence type="predicted"/>
<protein>
    <submittedName>
        <fullName evidence="2">Uncharacterized protein</fullName>
    </submittedName>
</protein>
<feature type="transmembrane region" description="Helical" evidence="1">
    <location>
        <begin position="88"/>
        <end position="106"/>
    </location>
</feature>
<keyword evidence="1" id="KW-0472">Membrane</keyword>
<keyword evidence="1" id="KW-1133">Transmembrane helix</keyword>
<feature type="transmembrane region" description="Helical" evidence="1">
    <location>
        <begin position="191"/>
        <end position="209"/>
    </location>
</feature>
<evidence type="ECO:0000313" key="3">
    <source>
        <dbReference type="Proteomes" id="UP000005316"/>
    </source>
</evidence>
<feature type="transmembrane region" description="Helical" evidence="1">
    <location>
        <begin position="118"/>
        <end position="136"/>
    </location>
</feature>
<feature type="transmembrane region" description="Helical" evidence="1">
    <location>
        <begin position="169"/>
        <end position="185"/>
    </location>
</feature>
<reference evidence="2 3" key="1">
    <citation type="submission" date="2011-04" db="EMBL/GenBank/DDBJ databases">
        <authorList>
            <person name="Muzny D."/>
            <person name="Qin X."/>
            <person name="Deng J."/>
            <person name="Jiang H."/>
            <person name="Liu Y."/>
            <person name="Qu J."/>
            <person name="Song X.-Z."/>
            <person name="Zhang L."/>
            <person name="Thornton R."/>
            <person name="Coyle M."/>
            <person name="Francisco L."/>
            <person name="Jackson L."/>
            <person name="Javaid M."/>
            <person name="Korchina V."/>
            <person name="Kovar C."/>
            <person name="Mata R."/>
            <person name="Mathew T."/>
            <person name="Ngo R."/>
            <person name="Nguyen L."/>
            <person name="Nguyen N."/>
            <person name="Okwuonu G."/>
            <person name="Ongeri F."/>
            <person name="Pham C."/>
            <person name="Simmons D."/>
            <person name="Wilczek-Boney K."/>
            <person name="Hale W."/>
            <person name="Jakkamsetti A."/>
            <person name="Pham P."/>
            <person name="Ruth R."/>
            <person name="San Lucas F."/>
            <person name="Warren J."/>
            <person name="Zhang J."/>
            <person name="Zhao Z."/>
            <person name="Zhou C."/>
            <person name="Zhu D."/>
            <person name="Lee S."/>
            <person name="Bess C."/>
            <person name="Blankenburg K."/>
            <person name="Forbes L."/>
            <person name="Fu Q."/>
            <person name="Gubbala S."/>
            <person name="Hirani K."/>
            <person name="Jayaseelan J.C."/>
            <person name="Lara F."/>
            <person name="Munidasa M."/>
            <person name="Palculict T."/>
            <person name="Patil S."/>
            <person name="Pu L.-L."/>
            <person name="Saada N."/>
            <person name="Tang L."/>
            <person name="Weissenberger G."/>
            <person name="Zhu Y."/>
            <person name="Hemphill L."/>
            <person name="Shang Y."/>
            <person name="Youmans B."/>
            <person name="Ayvaz T."/>
            <person name="Ross M."/>
            <person name="Santibanez J."/>
            <person name="Aqrawi P."/>
            <person name="Gross S."/>
            <person name="Joshi V."/>
            <person name="Fowler G."/>
            <person name="Nazareth L."/>
            <person name="Reid J."/>
            <person name="Worley K."/>
            <person name="Petrosino J."/>
            <person name="Highlander S."/>
            <person name="Gibbs R."/>
        </authorList>
    </citation>
    <scope>NUCLEOTIDE SEQUENCE [LARGE SCALE GENOMIC DNA]</scope>
    <source>
        <strain evidence="2 3">2681</strain>
    </source>
</reference>
<organism evidence="2 3">
    <name type="scientific">Sporosarcina newyorkensis 2681</name>
    <dbReference type="NCBI Taxonomy" id="1027292"/>
    <lineage>
        <taxon>Bacteria</taxon>
        <taxon>Bacillati</taxon>
        <taxon>Bacillota</taxon>
        <taxon>Bacilli</taxon>
        <taxon>Bacillales</taxon>
        <taxon>Caryophanaceae</taxon>
        <taxon>Sporosarcina</taxon>
    </lineage>
</organism>
<feature type="transmembrane region" description="Helical" evidence="1">
    <location>
        <begin position="142"/>
        <end position="162"/>
    </location>
</feature>
<comment type="caution">
    <text evidence="2">The sequence shown here is derived from an EMBL/GenBank/DDBJ whole genome shotgun (WGS) entry which is preliminary data.</text>
</comment>
<sequence>MKEEVAVPITQYYPVGAITVPSSWIAFSAGFVMTYLFIRIYFGKTAGDRIGNIFFNTVIIWKFSVILTDFSTVRHYPLSILYFHGGKIGWILALIVVGLLTIRQGMKEKWKYEDHWSLLLALISWQTVYQVVMTFLNDGSLLVKGGTIAFFVLLWALTFWSYRKKANSVSELSIIWIAVHFIVSASQPGAFWTMPLITTIGSGLLMWILQRQATHSVSRKEEAK</sequence>
<feature type="transmembrane region" description="Helical" evidence="1">
    <location>
        <begin position="50"/>
        <end position="68"/>
    </location>
</feature>
<accession>F9DQ01</accession>
<evidence type="ECO:0000313" key="2">
    <source>
        <dbReference type="EMBL" id="EGQ27194.1"/>
    </source>
</evidence>